<feature type="region of interest" description="Disordered" evidence="2">
    <location>
        <begin position="183"/>
        <end position="215"/>
    </location>
</feature>
<evidence type="ECO:0000313" key="4">
    <source>
        <dbReference type="EMBL" id="KAF2110470.1"/>
    </source>
</evidence>
<accession>A0A6A5YTX0</accession>
<keyword evidence="5" id="KW-1185">Reference proteome</keyword>
<evidence type="ECO:0000256" key="3">
    <source>
        <dbReference type="SAM" id="Phobius"/>
    </source>
</evidence>
<name>A0A6A5YTX0_9PLEO</name>
<reference evidence="4" key="1">
    <citation type="journal article" date="2020" name="Stud. Mycol.">
        <title>101 Dothideomycetes genomes: a test case for predicting lifestyles and emergence of pathogens.</title>
        <authorList>
            <person name="Haridas S."/>
            <person name="Albert R."/>
            <person name="Binder M."/>
            <person name="Bloem J."/>
            <person name="Labutti K."/>
            <person name="Salamov A."/>
            <person name="Andreopoulos B."/>
            <person name="Baker S."/>
            <person name="Barry K."/>
            <person name="Bills G."/>
            <person name="Bluhm B."/>
            <person name="Cannon C."/>
            <person name="Castanera R."/>
            <person name="Culley D."/>
            <person name="Daum C."/>
            <person name="Ezra D."/>
            <person name="Gonzalez J."/>
            <person name="Henrissat B."/>
            <person name="Kuo A."/>
            <person name="Liang C."/>
            <person name="Lipzen A."/>
            <person name="Lutzoni F."/>
            <person name="Magnuson J."/>
            <person name="Mondo S."/>
            <person name="Nolan M."/>
            <person name="Ohm R."/>
            <person name="Pangilinan J."/>
            <person name="Park H.-J."/>
            <person name="Ramirez L."/>
            <person name="Alfaro M."/>
            <person name="Sun H."/>
            <person name="Tritt A."/>
            <person name="Yoshinaga Y."/>
            <person name="Zwiers L.-H."/>
            <person name="Turgeon B."/>
            <person name="Goodwin S."/>
            <person name="Spatafora J."/>
            <person name="Crous P."/>
            <person name="Grigoriev I."/>
        </authorList>
    </citation>
    <scope>NUCLEOTIDE SEQUENCE</scope>
    <source>
        <strain evidence="4">CBS 627.86</strain>
    </source>
</reference>
<dbReference type="EMBL" id="ML977338">
    <property type="protein sequence ID" value="KAF2110470.1"/>
    <property type="molecule type" value="Genomic_DNA"/>
</dbReference>
<evidence type="ECO:0000313" key="5">
    <source>
        <dbReference type="Proteomes" id="UP000799770"/>
    </source>
</evidence>
<gene>
    <name evidence="4" type="ORF">BDV96DRAFT_651106</name>
</gene>
<keyword evidence="3" id="KW-1133">Transmembrane helix</keyword>
<protein>
    <submittedName>
        <fullName evidence="4">Uncharacterized protein</fullName>
    </submittedName>
</protein>
<dbReference type="AlphaFoldDB" id="A0A6A5YTX0"/>
<keyword evidence="3" id="KW-0812">Transmembrane</keyword>
<organism evidence="4 5">
    <name type="scientific">Lophiotrema nucula</name>
    <dbReference type="NCBI Taxonomy" id="690887"/>
    <lineage>
        <taxon>Eukaryota</taxon>
        <taxon>Fungi</taxon>
        <taxon>Dikarya</taxon>
        <taxon>Ascomycota</taxon>
        <taxon>Pezizomycotina</taxon>
        <taxon>Dothideomycetes</taxon>
        <taxon>Pleosporomycetidae</taxon>
        <taxon>Pleosporales</taxon>
        <taxon>Lophiotremataceae</taxon>
        <taxon>Lophiotrema</taxon>
    </lineage>
</organism>
<feature type="compositionally biased region" description="Low complexity" evidence="2">
    <location>
        <begin position="185"/>
        <end position="201"/>
    </location>
</feature>
<keyword evidence="1" id="KW-0175">Coiled coil</keyword>
<feature type="transmembrane region" description="Helical" evidence="3">
    <location>
        <begin position="262"/>
        <end position="285"/>
    </location>
</feature>
<dbReference type="Proteomes" id="UP000799770">
    <property type="component" value="Unassembled WGS sequence"/>
</dbReference>
<sequence length="299" mass="32339">MARRSSDLPVFHPPQPTPAPSPPASVKSFRTDSTCVSIDGYDESKNTNSPSSRASSFSGNPRQASNREYMFDWTLKVLGILSTVLFGIWAPVSYKAQTSGNASNDDAQAYLNTQIDNLNDRVQELGEELIGLKKIAEFEARLKAWQFCEQKGKRELSACRSVLEKYEINSIIADLAENSKHRLSSRSATTPAASTFTSAESLSRKTEIPAPRSTSTMPLDYVASSGVSQSSHGMGPVNTTPALPVSGGAFGEGVFEGEAFRMAAGVGFIFGVVVIMGVIGGWRVARGKKTEGWEKMRVR</sequence>
<proteinExistence type="predicted"/>
<keyword evidence="3" id="KW-0472">Membrane</keyword>
<feature type="compositionally biased region" description="Polar residues" evidence="2">
    <location>
        <begin position="46"/>
        <end position="62"/>
    </location>
</feature>
<dbReference type="OrthoDB" id="3563303at2759"/>
<evidence type="ECO:0000256" key="1">
    <source>
        <dbReference type="SAM" id="Coils"/>
    </source>
</evidence>
<feature type="compositionally biased region" description="Pro residues" evidence="2">
    <location>
        <begin position="11"/>
        <end position="23"/>
    </location>
</feature>
<feature type="region of interest" description="Disordered" evidence="2">
    <location>
        <begin position="1"/>
        <end position="62"/>
    </location>
</feature>
<feature type="coiled-coil region" evidence="1">
    <location>
        <begin position="108"/>
        <end position="135"/>
    </location>
</feature>
<evidence type="ECO:0000256" key="2">
    <source>
        <dbReference type="SAM" id="MobiDB-lite"/>
    </source>
</evidence>